<evidence type="ECO:0000313" key="4">
    <source>
        <dbReference type="EMBL" id="PLW85372.1"/>
    </source>
</evidence>
<evidence type="ECO:0000313" key="5">
    <source>
        <dbReference type="Proteomes" id="UP000235162"/>
    </source>
</evidence>
<name>A0AAP8MD66_9GAMM</name>
<dbReference type="HAMAP" id="MF_01622">
    <property type="entry name" value="tRNA_sel_U_synth"/>
    <property type="match status" value="1"/>
</dbReference>
<comment type="catalytic activity">
    <reaction evidence="2">
        <text>5-methylaminomethyl-S-(2E)-geranyl-thiouridine(34) in tRNA + selenophosphate + H(+) = 5-methylaminomethyl-2-(Se-phospho)selenouridine(34) in tRNA + (2E)-thiogeraniol</text>
        <dbReference type="Rhea" id="RHEA:60172"/>
        <dbReference type="Rhea" id="RHEA-COMP:14654"/>
        <dbReference type="Rhea" id="RHEA-COMP:15523"/>
        <dbReference type="ChEBI" id="CHEBI:15378"/>
        <dbReference type="ChEBI" id="CHEBI:16144"/>
        <dbReference type="ChEBI" id="CHEBI:140632"/>
        <dbReference type="ChEBI" id="CHEBI:143702"/>
        <dbReference type="ChEBI" id="CHEBI:143703"/>
    </reaction>
</comment>
<dbReference type="PANTHER" id="PTHR30401">
    <property type="entry name" value="TRNA 2-SELENOURIDINE SYNTHASE"/>
    <property type="match status" value="1"/>
</dbReference>
<evidence type="ECO:0000259" key="3">
    <source>
        <dbReference type="PROSITE" id="PS50206"/>
    </source>
</evidence>
<feature type="active site" description="S-selanylcysteine intermediate" evidence="2">
    <location>
        <position position="97"/>
    </location>
</feature>
<dbReference type="PROSITE" id="PS50206">
    <property type="entry name" value="RHODANESE_3"/>
    <property type="match status" value="1"/>
</dbReference>
<comment type="catalytic activity">
    <reaction evidence="2">
        <text>5-methylaminomethyl-2-thiouridine(34) in tRNA + (2E)-geranyl diphosphate = 5-methylaminomethyl-S-(2E)-geranyl-thiouridine(34) in tRNA + diphosphate</text>
        <dbReference type="Rhea" id="RHEA:14085"/>
        <dbReference type="Rhea" id="RHEA-COMP:10195"/>
        <dbReference type="Rhea" id="RHEA-COMP:14654"/>
        <dbReference type="ChEBI" id="CHEBI:33019"/>
        <dbReference type="ChEBI" id="CHEBI:58057"/>
        <dbReference type="ChEBI" id="CHEBI:74455"/>
        <dbReference type="ChEBI" id="CHEBI:140632"/>
    </reaction>
</comment>
<keyword evidence="2" id="KW-0808">Transferase</keyword>
<dbReference type="GO" id="GO:0016765">
    <property type="term" value="F:transferase activity, transferring alkyl or aryl (other than methyl) groups"/>
    <property type="evidence" value="ECO:0007669"/>
    <property type="project" value="UniProtKB-UniRule"/>
</dbReference>
<dbReference type="NCBIfam" id="TIGR03167">
    <property type="entry name" value="tRNA_sel_U_synt"/>
    <property type="match status" value="1"/>
</dbReference>
<dbReference type="PANTHER" id="PTHR30401:SF0">
    <property type="entry name" value="TRNA 2-SELENOURIDINE SYNTHASE"/>
    <property type="match status" value="1"/>
</dbReference>
<evidence type="ECO:0000256" key="1">
    <source>
        <dbReference type="ARBA" id="ARBA00023266"/>
    </source>
</evidence>
<keyword evidence="5" id="KW-1185">Reference proteome</keyword>
<comment type="catalytic activity">
    <reaction evidence="2">
        <text>5-methylaminomethyl-2-(Se-phospho)selenouridine(34) in tRNA + H2O = 5-methylaminomethyl-2-selenouridine(34) in tRNA + phosphate</text>
        <dbReference type="Rhea" id="RHEA:60176"/>
        <dbReference type="Rhea" id="RHEA-COMP:10196"/>
        <dbReference type="Rhea" id="RHEA-COMP:15523"/>
        <dbReference type="ChEBI" id="CHEBI:15377"/>
        <dbReference type="ChEBI" id="CHEBI:43474"/>
        <dbReference type="ChEBI" id="CHEBI:82743"/>
        <dbReference type="ChEBI" id="CHEBI:143702"/>
    </reaction>
</comment>
<dbReference type="CDD" id="cd01520">
    <property type="entry name" value="RHOD_YbbB"/>
    <property type="match status" value="1"/>
</dbReference>
<gene>
    <name evidence="2" type="primary">selU</name>
    <name evidence="4" type="ORF">C0029_12120</name>
</gene>
<dbReference type="NCBIfam" id="NF008750">
    <property type="entry name" value="PRK11784.1-2"/>
    <property type="match status" value="1"/>
</dbReference>
<dbReference type="RefSeq" id="WP_084198185.1">
    <property type="nucleotide sequence ID" value="NZ_BMYL01000007.1"/>
</dbReference>
<dbReference type="Proteomes" id="UP000235162">
    <property type="component" value="Unassembled WGS sequence"/>
</dbReference>
<dbReference type="Pfam" id="PF26341">
    <property type="entry name" value="AAA_SelU"/>
    <property type="match status" value="1"/>
</dbReference>
<dbReference type="SMART" id="SM00450">
    <property type="entry name" value="RHOD"/>
    <property type="match status" value="1"/>
</dbReference>
<accession>A0AAP8MD66</accession>
<proteinExistence type="inferred from homology"/>
<dbReference type="InterPro" id="IPR058840">
    <property type="entry name" value="AAA_SelU"/>
</dbReference>
<dbReference type="SUPFAM" id="SSF52821">
    <property type="entry name" value="Rhodanese/Cell cycle control phosphatase"/>
    <property type="match status" value="1"/>
</dbReference>
<dbReference type="GO" id="GO:0002098">
    <property type="term" value="P:tRNA wobble uridine modification"/>
    <property type="evidence" value="ECO:0007669"/>
    <property type="project" value="UniProtKB-UniRule"/>
</dbReference>
<comment type="function">
    <text evidence="2">Involved in the post-transcriptional modification of the uridine at the wobble position (U34) of tRNA(Lys), tRNA(Glu) and tRNA(Gln). Catalyzes the conversion of 2-thiouridine (S2U-RNA) to 2-selenouridine (Se2U-RNA). Acts in a two-step process involving geranylation of 2-thiouridine (S2U) to S-geranyl-2-thiouridine (geS2U) and subsequent selenation of the latter derivative to 2-selenouridine (Se2U) in the tRNA chain.</text>
</comment>
<protein>
    <recommendedName>
        <fullName evidence="2">tRNA 2-selenouridine synthase</fullName>
        <ecNumber evidence="2">2.9.1.3</ecNumber>
    </recommendedName>
</protein>
<dbReference type="KEGG" id="hja:BST95_03550"/>
<dbReference type="InterPro" id="IPR017582">
    <property type="entry name" value="SelU"/>
</dbReference>
<evidence type="ECO:0000256" key="2">
    <source>
        <dbReference type="HAMAP-Rule" id="MF_01622"/>
    </source>
</evidence>
<dbReference type="Gene3D" id="3.40.250.10">
    <property type="entry name" value="Rhodanese-like domain"/>
    <property type="match status" value="1"/>
</dbReference>
<dbReference type="EMBL" id="PKUR01000003">
    <property type="protein sequence ID" value="PLW85372.1"/>
    <property type="molecule type" value="Genomic_DNA"/>
</dbReference>
<comment type="similarity">
    <text evidence="2">Belongs to the SelU family.</text>
</comment>
<reference evidence="4 5" key="1">
    <citation type="submission" date="2018-01" db="EMBL/GenBank/DDBJ databases">
        <title>The draft genome sequence of Halioglobus japonicus S1-36.</title>
        <authorList>
            <person name="Du Z.-J."/>
            <person name="Shi M.-J."/>
        </authorList>
    </citation>
    <scope>NUCLEOTIDE SEQUENCE [LARGE SCALE GENOMIC DNA]</scope>
    <source>
        <strain evidence="4 5">S1-36</strain>
    </source>
</reference>
<comment type="catalytic activity">
    <reaction evidence="2">
        <text>5-methylaminomethyl-2-thiouridine(34) in tRNA + selenophosphate + (2E)-geranyl diphosphate + H2O + H(+) = 5-methylaminomethyl-2-selenouridine(34) in tRNA + (2E)-thiogeraniol + phosphate + diphosphate</text>
        <dbReference type="Rhea" id="RHEA:42716"/>
        <dbReference type="Rhea" id="RHEA-COMP:10195"/>
        <dbReference type="Rhea" id="RHEA-COMP:10196"/>
        <dbReference type="ChEBI" id="CHEBI:15377"/>
        <dbReference type="ChEBI" id="CHEBI:15378"/>
        <dbReference type="ChEBI" id="CHEBI:16144"/>
        <dbReference type="ChEBI" id="CHEBI:33019"/>
        <dbReference type="ChEBI" id="CHEBI:43474"/>
        <dbReference type="ChEBI" id="CHEBI:58057"/>
        <dbReference type="ChEBI" id="CHEBI:74455"/>
        <dbReference type="ChEBI" id="CHEBI:82743"/>
        <dbReference type="ChEBI" id="CHEBI:143703"/>
        <dbReference type="EC" id="2.9.1.3"/>
    </reaction>
</comment>
<sequence length="364" mass="41363">MSQRPDTQDYRALFLADAPMMDMRAPQEFDKGAFPSAHSLPVMTDIERAKVGTCYKRDGQEAAIELGHRLVSGEVRAERLAAWREFAQAHPDGYLYCFRGGLRSQTVRQWLRDEGIDYPLVIGGYKAMRRFLIDELERSLATADIVLIGGKTGTGKTRVVWDLSDCIDLEGLANHRGSTFGQMPSPQPSQIDFENQLSIAFMKLLNRAGPRVYLEDEGRLIGRLYLPEILRDKMKHAPLVIVEQNLAERVDVVIDDYIVDLGERYRTLYGDDGHARHAQKLQDDLAKIRKRLGGERHQQMSAVMADAFAAQAASGDLQGHREWIGFLLEKYYDPMYEYQLEQREGEVLFSGSRDEVVCWCEGAR</sequence>
<dbReference type="GO" id="GO:0043828">
    <property type="term" value="F:tRNA 2-selenouridine synthase activity"/>
    <property type="evidence" value="ECO:0007669"/>
    <property type="project" value="UniProtKB-EC"/>
</dbReference>
<comment type="caution">
    <text evidence="4">The sequence shown here is derived from an EMBL/GenBank/DDBJ whole genome shotgun (WGS) entry which is preliminary data.</text>
</comment>
<organism evidence="4 5">
    <name type="scientific">Halioglobus japonicus</name>
    <dbReference type="NCBI Taxonomy" id="930805"/>
    <lineage>
        <taxon>Bacteria</taxon>
        <taxon>Pseudomonadati</taxon>
        <taxon>Pseudomonadota</taxon>
        <taxon>Gammaproteobacteria</taxon>
        <taxon>Cellvibrionales</taxon>
        <taxon>Halieaceae</taxon>
        <taxon>Halioglobus</taxon>
    </lineage>
</organism>
<dbReference type="EC" id="2.9.1.3" evidence="2"/>
<dbReference type="AlphaFoldDB" id="A0AAP8MD66"/>
<dbReference type="InterPro" id="IPR036873">
    <property type="entry name" value="Rhodanese-like_dom_sf"/>
</dbReference>
<dbReference type="InterPro" id="IPR001763">
    <property type="entry name" value="Rhodanese-like_dom"/>
</dbReference>
<feature type="domain" description="Rhodanese" evidence="3">
    <location>
        <begin position="14"/>
        <end position="137"/>
    </location>
</feature>
<keyword evidence="1 2" id="KW-0711">Selenium</keyword>
<comment type="subunit">
    <text evidence="2">Monomer.</text>
</comment>
<dbReference type="NCBIfam" id="NF008751">
    <property type="entry name" value="PRK11784.1-3"/>
    <property type="match status" value="1"/>
</dbReference>